<dbReference type="Pfam" id="PF14429">
    <property type="entry name" value="DOCK-C2"/>
    <property type="match status" value="1"/>
</dbReference>
<dbReference type="InterPro" id="IPR046769">
    <property type="entry name" value="DOCKER_Lobe_A"/>
</dbReference>
<dbReference type="FunFam" id="1.20.58.740:FF:000004">
    <property type="entry name" value="Dedicator of cytokinesis protein 1"/>
    <property type="match status" value="1"/>
</dbReference>
<dbReference type="InterPro" id="IPR032376">
    <property type="entry name" value="DOCK_N"/>
</dbReference>
<comment type="subcellular location">
    <subcellularLocation>
        <location evidence="1">Cytoplasm</location>
    </subcellularLocation>
</comment>
<dbReference type="STRING" id="32507.ENSNBRP00000007545"/>
<dbReference type="PANTHER" id="PTHR45653:SF6">
    <property type="entry name" value="DEDICATOR OF CYTOKINESIS PROTEIN 2"/>
    <property type="match status" value="1"/>
</dbReference>
<dbReference type="Pfam" id="PF20421">
    <property type="entry name" value="DHR-2_Lobe_C"/>
    <property type="match status" value="1"/>
</dbReference>
<dbReference type="GO" id="GO:0016477">
    <property type="term" value="P:cell migration"/>
    <property type="evidence" value="ECO:0007669"/>
    <property type="project" value="TreeGrafter"/>
</dbReference>
<dbReference type="GO" id="GO:0031267">
    <property type="term" value="F:small GTPase binding"/>
    <property type="evidence" value="ECO:0007669"/>
    <property type="project" value="TreeGrafter"/>
</dbReference>
<proteinExistence type="inferred from homology"/>
<dbReference type="GO" id="GO:0007520">
    <property type="term" value="P:myoblast fusion"/>
    <property type="evidence" value="ECO:0007669"/>
    <property type="project" value="TreeGrafter"/>
</dbReference>
<dbReference type="FunFam" id="1.20.1270.350:FF:000001">
    <property type="entry name" value="dedicator of cytokinesis protein 4"/>
    <property type="match status" value="1"/>
</dbReference>
<evidence type="ECO:0000313" key="11">
    <source>
        <dbReference type="Proteomes" id="UP000261580"/>
    </source>
</evidence>
<dbReference type="InterPro" id="IPR046770">
    <property type="entry name" value="DOCKER_Lobe_B"/>
</dbReference>
<dbReference type="OMA" id="VECAEHH"/>
<reference evidence="10" key="1">
    <citation type="submission" date="2025-08" db="UniProtKB">
        <authorList>
            <consortium name="Ensembl"/>
        </authorList>
    </citation>
    <scope>IDENTIFICATION</scope>
</reference>
<evidence type="ECO:0000256" key="7">
    <source>
        <dbReference type="SAM" id="SignalP"/>
    </source>
</evidence>
<evidence type="ECO:0000256" key="5">
    <source>
        <dbReference type="PROSITE-ProRule" id="PRU00983"/>
    </source>
</evidence>
<evidence type="ECO:0000256" key="2">
    <source>
        <dbReference type="ARBA" id="ARBA00022490"/>
    </source>
</evidence>
<feature type="chain" id="PRO_5018712150" evidence="7">
    <location>
        <begin position="19"/>
        <end position="1713"/>
    </location>
</feature>
<dbReference type="InterPro" id="IPR042455">
    <property type="entry name" value="DOCK_N_sub1"/>
</dbReference>
<name>A0A3Q4GEI0_NEOBR</name>
<feature type="domain" description="DOCKER" evidence="9">
    <location>
        <begin position="1195"/>
        <end position="1602"/>
    </location>
</feature>
<comment type="similarity">
    <text evidence="5">Belongs to the DOCK family.</text>
</comment>
<organism evidence="10 11">
    <name type="scientific">Neolamprologus brichardi</name>
    <name type="common">Fairy cichlid</name>
    <name type="synonym">Lamprologus brichardi</name>
    <dbReference type="NCBI Taxonomy" id="32507"/>
    <lineage>
        <taxon>Eukaryota</taxon>
        <taxon>Metazoa</taxon>
        <taxon>Chordata</taxon>
        <taxon>Craniata</taxon>
        <taxon>Vertebrata</taxon>
        <taxon>Euteleostomi</taxon>
        <taxon>Actinopterygii</taxon>
        <taxon>Neopterygii</taxon>
        <taxon>Teleostei</taxon>
        <taxon>Neoteleostei</taxon>
        <taxon>Acanthomorphata</taxon>
        <taxon>Ovalentaria</taxon>
        <taxon>Cichlomorphae</taxon>
        <taxon>Cichliformes</taxon>
        <taxon>Cichlidae</taxon>
        <taxon>African cichlids</taxon>
        <taxon>Pseudocrenilabrinae</taxon>
        <taxon>Lamprologini</taxon>
        <taxon>Neolamprologus</taxon>
    </lineage>
</organism>
<keyword evidence="3" id="KW-0597">Phosphoprotein</keyword>
<dbReference type="SUPFAM" id="SSF50044">
    <property type="entry name" value="SH3-domain"/>
    <property type="match status" value="1"/>
</dbReference>
<dbReference type="Ensembl" id="ENSNBRT00000007756.1">
    <property type="protein sequence ID" value="ENSNBRP00000007545.1"/>
    <property type="gene ID" value="ENSNBRG00000005795.1"/>
</dbReference>
<protein>
    <submittedName>
        <fullName evidence="10">Dedicator of cytokinesis 2</fullName>
    </submittedName>
</protein>
<dbReference type="Gene3D" id="1.20.58.740">
    <property type="match status" value="1"/>
</dbReference>
<dbReference type="InterPro" id="IPR046773">
    <property type="entry name" value="DOCKER_Lobe_C"/>
</dbReference>
<dbReference type="Bgee" id="ENSNBRG00000005795">
    <property type="expression patterns" value="Expressed in testis and 1 other cell type or tissue"/>
</dbReference>
<evidence type="ECO:0000256" key="3">
    <source>
        <dbReference type="ARBA" id="ARBA00022553"/>
    </source>
</evidence>
<dbReference type="Proteomes" id="UP000261580">
    <property type="component" value="Unassembled WGS sequence"/>
</dbReference>
<dbReference type="GO" id="GO:0005085">
    <property type="term" value="F:guanyl-nucleotide exchange factor activity"/>
    <property type="evidence" value="ECO:0007669"/>
    <property type="project" value="UniProtKB-KW"/>
</dbReference>
<dbReference type="PROSITE" id="PS51650">
    <property type="entry name" value="C2_DOCK"/>
    <property type="match status" value="1"/>
</dbReference>
<dbReference type="InterPro" id="IPR026791">
    <property type="entry name" value="DOCK"/>
</dbReference>
<feature type="compositionally biased region" description="Polar residues" evidence="6">
    <location>
        <begin position="1631"/>
        <end position="1654"/>
    </location>
</feature>
<evidence type="ECO:0000256" key="1">
    <source>
        <dbReference type="ARBA" id="ARBA00004496"/>
    </source>
</evidence>
<evidence type="ECO:0000259" key="9">
    <source>
        <dbReference type="PROSITE" id="PS51651"/>
    </source>
</evidence>
<dbReference type="GO" id="GO:0005886">
    <property type="term" value="C:plasma membrane"/>
    <property type="evidence" value="ECO:0007669"/>
    <property type="project" value="TreeGrafter"/>
</dbReference>
<dbReference type="Gene3D" id="2.30.30.40">
    <property type="entry name" value="SH3 Domains"/>
    <property type="match status" value="1"/>
</dbReference>
<dbReference type="InterPro" id="IPR035892">
    <property type="entry name" value="C2_domain_sf"/>
</dbReference>
<feature type="domain" description="C2 DOCK-type" evidence="8">
    <location>
        <begin position="430"/>
        <end position="620"/>
    </location>
</feature>
<feature type="region of interest" description="Disordered" evidence="6">
    <location>
        <begin position="574"/>
        <end position="607"/>
    </location>
</feature>
<dbReference type="PANTHER" id="PTHR45653">
    <property type="entry name" value="DEDICATOR OF CYTOKINESIS"/>
    <property type="match status" value="1"/>
</dbReference>
<evidence type="ECO:0000256" key="4">
    <source>
        <dbReference type="ARBA" id="ARBA00022658"/>
    </source>
</evidence>
<dbReference type="Gene3D" id="1.25.40.410">
    <property type="match status" value="1"/>
</dbReference>
<dbReference type="InterPro" id="IPR036028">
    <property type="entry name" value="SH3-like_dom_sf"/>
</dbReference>
<feature type="region of interest" description="Disordered" evidence="6">
    <location>
        <begin position="1631"/>
        <end position="1663"/>
    </location>
</feature>
<dbReference type="Pfam" id="PF20422">
    <property type="entry name" value="DHR-2_Lobe_B"/>
    <property type="match status" value="1"/>
</dbReference>
<evidence type="ECO:0000259" key="8">
    <source>
        <dbReference type="PROSITE" id="PS51650"/>
    </source>
</evidence>
<dbReference type="SUPFAM" id="SSF48371">
    <property type="entry name" value="ARM repeat"/>
    <property type="match status" value="1"/>
</dbReference>
<dbReference type="InterPro" id="IPR043162">
    <property type="entry name" value="DOCK_C_lobe_C"/>
</dbReference>
<dbReference type="Pfam" id="PF23554">
    <property type="entry name" value="TPR_DOCK"/>
    <property type="match status" value="1"/>
</dbReference>
<dbReference type="GO" id="GO:0005737">
    <property type="term" value="C:cytoplasm"/>
    <property type="evidence" value="ECO:0007669"/>
    <property type="project" value="UniProtKB-SubCell"/>
</dbReference>
<dbReference type="InterPro" id="IPR043161">
    <property type="entry name" value="DOCK_C_lobe_A"/>
</dbReference>
<keyword evidence="2" id="KW-0963">Cytoplasm</keyword>
<dbReference type="PROSITE" id="PS51651">
    <property type="entry name" value="DOCKER"/>
    <property type="match status" value="1"/>
</dbReference>
<accession>A0A3Q4GEI0</accession>
<evidence type="ECO:0000313" key="10">
    <source>
        <dbReference type="Ensembl" id="ENSNBRP00000007545.1"/>
    </source>
</evidence>
<dbReference type="Gene3D" id="1.20.1270.350">
    <property type="entry name" value="Dedicator of cytokinesis N-terminal subdomain"/>
    <property type="match status" value="1"/>
</dbReference>
<reference evidence="10" key="2">
    <citation type="submission" date="2025-09" db="UniProtKB">
        <authorList>
            <consortium name="Ensembl"/>
        </authorList>
    </citation>
    <scope>IDENTIFICATION</scope>
</reference>
<dbReference type="Pfam" id="PF06920">
    <property type="entry name" value="DHR-2_Lobe_A"/>
    <property type="match status" value="1"/>
</dbReference>
<keyword evidence="11" id="KW-1185">Reference proteome</keyword>
<dbReference type="InterPro" id="IPR056372">
    <property type="entry name" value="TPR_DOCK"/>
</dbReference>
<dbReference type="Pfam" id="PF16172">
    <property type="entry name" value="DOCK_N"/>
    <property type="match status" value="1"/>
</dbReference>
<dbReference type="GO" id="GO:0007264">
    <property type="term" value="P:small GTPase-mediated signal transduction"/>
    <property type="evidence" value="ECO:0007669"/>
    <property type="project" value="InterPro"/>
</dbReference>
<dbReference type="InterPro" id="IPR027357">
    <property type="entry name" value="DOCKER_dom"/>
</dbReference>
<keyword evidence="4" id="KW-0344">Guanine-nucleotide releasing factor</keyword>
<dbReference type="FunFam" id="2.60.40.150:FF:000044">
    <property type="entry name" value="dedicator of cytokinesis protein 1"/>
    <property type="match status" value="1"/>
</dbReference>
<keyword evidence="7" id="KW-0732">Signal</keyword>
<dbReference type="InterPro" id="IPR016024">
    <property type="entry name" value="ARM-type_fold"/>
</dbReference>
<dbReference type="InterPro" id="IPR027007">
    <property type="entry name" value="C2_DOCK-type_domain"/>
</dbReference>
<dbReference type="GeneTree" id="ENSGT00940000154903"/>
<evidence type="ECO:0000256" key="6">
    <source>
        <dbReference type="SAM" id="MobiDB-lite"/>
    </source>
</evidence>
<sequence>MYIFILFTYFFFSFLVKWNFVGQNEKHLSLEVGETVHIQEVCEGKIYHHLSFPHSSPLHVFQGMFPVSFVQVKEVIIEKRGDEEVVLSAEMPLVKEVTTTLREWGSIWKQLFVANKEARVKQVQRLMWELMEWRSQLLSGTLPSDEFKELKQKVTSKIDYGNKILELDQVVRDDDGNILDPERANVISLFRAHEEATAKINERIKEEQSNIQTDHSGISARIQSSPTHSLYVFVRNFVCRIGEDSELFMSLYDPNKQTIISENYLVRWGSKGFPKEIDMLNNLKVVFTDLGNKDLSREKIYLICQIVRVGRMDLKEANNKKFTQGLRRPFGVAVMDISDIIKGKIECDEEKQYFIPFFPVVAENDFLHTLLNKVTTSRGDSGGQGLWVTMKALVGDIVQIRKEYPHLVDRSTVVARKLGFPEIIMPGDVRNDIYLTLQGGDFDKYNKTTQKNVEVIMWVCDEEGKVIQNSICLGAGDKAVSEYRSVIYYQVKQPRWMETFKVAVPLEEMHRIHLRFMFRHRSSQESKDKSEKNFAMAFVRLMKDDGTVLQDGLHELVVFKGDSKRMEDVNSYLPLPSTRNHHSDPHKMSTLSRSSSSVSGGGGGLSVSSRDSFTISTLVCSTKLTQNVGLLGLLKWRTRPELLKENLEKLKIIDGEEVVKFLQDTLDALFNIMMEHSQTDDYDILVFDALIHIIGLIADRKFQHFNTVLEAYIKQHFSATLAYKKLMSVLKRYLDVSSRGEQCEPILRTLKALEYIFKFIVRSRMLYSQLYEGKEQEEFEESLRRLFESINNLMRTDYTTTLLLRVITYTHPAATLHNLVHLITFQLLHDFYSCIPPEKLQKQKVASMTEIVSSQLFQRQECRDVLLPLMLRELSGALITMADGPHDERKNSLELLNNILEVLSRNNGDTFQHIQDIVVSLLRVINQTVITMGREHALIVSTLQVGHMVDSLKPSDFLMESFLLFKDLIGKHVYPSDWMAMIMVQNRVFLRAINTYADTMKEKFLNNDDFEVQLWNNYFHLAVAFITQESLQLQHFSPTKRNKILAKYGDMRRLIGFAIRDIWYKLGSHKICFIPGMVGPILEMTLIPEEELRRATIPIFFDMITCEHARFGNFSKFENEIILKLDHEVEGGGGDERYMQLLESILLDCAAEKPTLRPQVQHFVSLVKGLLIRLLDYRTVMSDDSRNNRMSCTVNLLVRTTFEISWYLYKLRDLHLECENYTEAAYTLLLHSRLLKWSDDMCSQFEFHGSQTQRQLKETLYDTIIDYFDKGKMWEEAITLCKELAEQYENEIFDYELLSKRLEKQAKFYENIMKILRPKPDYFAVGYYGQGYPPFLRNKVFIHRGKEYERREDFQNQLMSQFPSAVRLNTTTMPGDDIKNSPLQYIQCFTVQPVLEIPPRLKNKPVPDQIINFYKSNYVQRFHYSRPVRKGPVDPNNEFASMWIERTTFTTVYKLPGILRWFEATDMKHTTLSPLENAIETMESTNEKILTMINQYQSDWSLPINPLSMLLNGIVDPAVMGGFAKYEKAFFTEEYTQQHQEDREKLVRLKDLIAWQIPLLGGGISLHGKRVTEDLRPFHERMEECFKQLKKKVEKEYGVRELPDLDERKSTRPRSMLRSFRQSVISISSLQGSECGTPTKTHSPISWSSATLPRSSGSVSIGEEGSVMTVGDAEVKMRKSKKKKKRSSMIFITEERERTSTLECKRVRISDDG</sequence>
<dbReference type="Gene3D" id="2.60.40.150">
    <property type="entry name" value="C2 domain"/>
    <property type="match status" value="1"/>
</dbReference>
<feature type="signal peptide" evidence="7">
    <location>
        <begin position="1"/>
        <end position="18"/>
    </location>
</feature>